<feature type="transmembrane region" description="Helical" evidence="2">
    <location>
        <begin position="60"/>
        <end position="86"/>
    </location>
</feature>
<evidence type="ECO:0000256" key="1">
    <source>
        <dbReference type="SAM" id="MobiDB-lite"/>
    </source>
</evidence>
<protein>
    <submittedName>
        <fullName evidence="3">Uncharacterized protein</fullName>
    </submittedName>
</protein>
<gene>
    <name evidence="3" type="ORF">KIN20_031452</name>
</gene>
<dbReference type="Proteomes" id="UP001196413">
    <property type="component" value="Unassembled WGS sequence"/>
</dbReference>
<name>A0AAD5R557_PARTN</name>
<comment type="caution">
    <text evidence="3">The sequence shown here is derived from an EMBL/GenBank/DDBJ whole genome shotgun (WGS) entry which is preliminary data.</text>
</comment>
<proteinExistence type="predicted"/>
<reference evidence="3" key="1">
    <citation type="submission" date="2021-06" db="EMBL/GenBank/DDBJ databases">
        <title>Parelaphostrongylus tenuis whole genome reference sequence.</title>
        <authorList>
            <person name="Garwood T.J."/>
            <person name="Larsen P.A."/>
            <person name="Fountain-Jones N.M."/>
            <person name="Garbe J.R."/>
            <person name="Macchietto M.G."/>
            <person name="Kania S.A."/>
            <person name="Gerhold R.W."/>
            <person name="Richards J.E."/>
            <person name="Wolf T.M."/>
        </authorList>
    </citation>
    <scope>NUCLEOTIDE SEQUENCE</scope>
    <source>
        <strain evidence="3">MNPRO001-30</strain>
        <tissue evidence="3">Meninges</tissue>
    </source>
</reference>
<keyword evidence="4" id="KW-1185">Reference proteome</keyword>
<dbReference type="AlphaFoldDB" id="A0AAD5R557"/>
<organism evidence="3 4">
    <name type="scientific">Parelaphostrongylus tenuis</name>
    <name type="common">Meningeal worm</name>
    <dbReference type="NCBI Taxonomy" id="148309"/>
    <lineage>
        <taxon>Eukaryota</taxon>
        <taxon>Metazoa</taxon>
        <taxon>Ecdysozoa</taxon>
        <taxon>Nematoda</taxon>
        <taxon>Chromadorea</taxon>
        <taxon>Rhabditida</taxon>
        <taxon>Rhabditina</taxon>
        <taxon>Rhabditomorpha</taxon>
        <taxon>Strongyloidea</taxon>
        <taxon>Metastrongylidae</taxon>
        <taxon>Parelaphostrongylus</taxon>
    </lineage>
</organism>
<keyword evidence="2" id="KW-1133">Transmembrane helix</keyword>
<feature type="region of interest" description="Disordered" evidence="1">
    <location>
        <begin position="94"/>
        <end position="151"/>
    </location>
</feature>
<accession>A0AAD5R557</accession>
<evidence type="ECO:0000313" key="4">
    <source>
        <dbReference type="Proteomes" id="UP001196413"/>
    </source>
</evidence>
<dbReference type="EMBL" id="JAHQIW010006691">
    <property type="protein sequence ID" value="KAJ1369867.1"/>
    <property type="molecule type" value="Genomic_DNA"/>
</dbReference>
<keyword evidence="2" id="KW-0812">Transmembrane</keyword>
<keyword evidence="2" id="KW-0472">Membrane</keyword>
<evidence type="ECO:0000313" key="3">
    <source>
        <dbReference type="EMBL" id="KAJ1369867.1"/>
    </source>
</evidence>
<evidence type="ECO:0000256" key="2">
    <source>
        <dbReference type="SAM" id="Phobius"/>
    </source>
</evidence>
<sequence>MNNYAICANNRTGDYFNCTYNSYTSQVTLCQLCATNGHFNGTCMNSVSPQYIGVSSAFRVWTIILGCLLGIAILLILCLIISYIIVRNRERYDERSNYKTSSRHANGKASRPLIEEQEWSRSTRRPIATQYEDSYIRNGVSGTNSRQEHQV</sequence>